<evidence type="ECO:0000313" key="10">
    <source>
        <dbReference type="EMBL" id="CAB5028843.1"/>
    </source>
</evidence>
<dbReference type="AlphaFoldDB" id="A0A6J6SUG1"/>
<dbReference type="InterPro" id="IPR014710">
    <property type="entry name" value="RmlC-like_jellyroll"/>
</dbReference>
<dbReference type="EMBL" id="CAEZZH010000020">
    <property type="protein sequence ID" value="CAB4762797.1"/>
    <property type="molecule type" value="Genomic_DNA"/>
</dbReference>
<dbReference type="EMBL" id="CAFBOO010000009">
    <property type="protein sequence ID" value="CAB4990308.1"/>
    <property type="molecule type" value="Genomic_DNA"/>
</dbReference>
<protein>
    <submittedName>
        <fullName evidence="4">Unannotated protein</fullName>
    </submittedName>
</protein>
<proteinExistence type="predicted"/>
<evidence type="ECO:0000313" key="9">
    <source>
        <dbReference type="EMBL" id="CAB4990308.1"/>
    </source>
</evidence>
<dbReference type="EMBL" id="CAFAZW010000026">
    <property type="protein sequence ID" value="CAB4844463.1"/>
    <property type="molecule type" value="Genomic_DNA"/>
</dbReference>
<sequence length="153" mass="17628">MSHNKFHVIQDEPHRWRNIEELVYKDEDGAATFKDVTRRVLFGEDHVDGMEVRYFEVDAGGHTTLEKHEHTHLVIPIKGKGACLVGDEVLPLAMHDLVYVPSWAWHQFRAAESEVFGFLCLVKVERDRPTLPSAQELAEMKSNPEVADFIRHQ</sequence>
<dbReference type="Pfam" id="PF07883">
    <property type="entry name" value="Cupin_2"/>
    <property type="match status" value="1"/>
</dbReference>
<evidence type="ECO:0000313" key="6">
    <source>
        <dbReference type="EMBL" id="CAB4811297.1"/>
    </source>
</evidence>
<dbReference type="EMBL" id="CAFBQY010000019">
    <property type="protein sequence ID" value="CAB5076006.1"/>
    <property type="molecule type" value="Genomic_DNA"/>
</dbReference>
<accession>A0A6J6SUG1</accession>
<evidence type="ECO:0000313" key="7">
    <source>
        <dbReference type="EMBL" id="CAB4844463.1"/>
    </source>
</evidence>
<evidence type="ECO:0000313" key="2">
    <source>
        <dbReference type="EMBL" id="CAB4600232.1"/>
    </source>
</evidence>
<evidence type="ECO:0000313" key="4">
    <source>
        <dbReference type="EMBL" id="CAB4738257.1"/>
    </source>
</evidence>
<dbReference type="InterPro" id="IPR011051">
    <property type="entry name" value="RmlC_Cupin_sf"/>
</dbReference>
<organism evidence="4">
    <name type="scientific">freshwater metagenome</name>
    <dbReference type="NCBI Taxonomy" id="449393"/>
    <lineage>
        <taxon>unclassified sequences</taxon>
        <taxon>metagenomes</taxon>
        <taxon>ecological metagenomes</taxon>
    </lineage>
</organism>
<name>A0A6J6SUG1_9ZZZZ</name>
<gene>
    <name evidence="2" type="ORF">UFOPK1824_00648</name>
    <name evidence="3" type="ORF">UFOPK2340_00992</name>
    <name evidence="4" type="ORF">UFOPK2772_00829</name>
    <name evidence="5" type="ORF">UFOPK2850_01269</name>
    <name evidence="6" type="ORF">UFOPK3027_01349</name>
    <name evidence="7" type="ORF">UFOPK3256_01308</name>
    <name evidence="8" type="ORF">UFOPK3827_01328</name>
    <name evidence="9" type="ORF">UFOPK3982_01108</name>
    <name evidence="10" type="ORF">UFOPK4120_01386</name>
    <name evidence="11" type="ORF">UFOPK4404_01382</name>
</gene>
<dbReference type="EMBL" id="CAEZUM010000034">
    <property type="protein sequence ID" value="CAB4600232.1"/>
    <property type="molecule type" value="Genomic_DNA"/>
</dbReference>
<dbReference type="EMBL" id="CAFBPO010000024">
    <property type="protein sequence ID" value="CAB5028843.1"/>
    <property type="molecule type" value="Genomic_DNA"/>
</dbReference>
<evidence type="ECO:0000313" key="5">
    <source>
        <dbReference type="EMBL" id="CAB4762797.1"/>
    </source>
</evidence>
<dbReference type="EMBL" id="CAEZYT010000046">
    <property type="protein sequence ID" value="CAB4738257.1"/>
    <property type="molecule type" value="Genomic_DNA"/>
</dbReference>
<dbReference type="EMBL" id="CAEZXC010000057">
    <property type="protein sequence ID" value="CAB4679361.1"/>
    <property type="molecule type" value="Genomic_DNA"/>
</dbReference>
<evidence type="ECO:0000313" key="3">
    <source>
        <dbReference type="EMBL" id="CAB4679361.1"/>
    </source>
</evidence>
<evidence type="ECO:0000313" key="8">
    <source>
        <dbReference type="EMBL" id="CAB4962250.1"/>
    </source>
</evidence>
<evidence type="ECO:0000313" key="11">
    <source>
        <dbReference type="EMBL" id="CAB5076006.1"/>
    </source>
</evidence>
<dbReference type="EMBL" id="CAFAAN010000016">
    <property type="protein sequence ID" value="CAB4811297.1"/>
    <property type="molecule type" value="Genomic_DNA"/>
</dbReference>
<evidence type="ECO:0000259" key="1">
    <source>
        <dbReference type="Pfam" id="PF07883"/>
    </source>
</evidence>
<dbReference type="Gene3D" id="2.60.120.10">
    <property type="entry name" value="Jelly Rolls"/>
    <property type="match status" value="1"/>
</dbReference>
<dbReference type="CDD" id="cd02222">
    <property type="entry name" value="cupin_TM1459-like"/>
    <property type="match status" value="1"/>
</dbReference>
<feature type="domain" description="Cupin type-2" evidence="1">
    <location>
        <begin position="54"/>
        <end position="121"/>
    </location>
</feature>
<dbReference type="EMBL" id="CAFBNM010000019">
    <property type="protein sequence ID" value="CAB4962250.1"/>
    <property type="molecule type" value="Genomic_DNA"/>
</dbReference>
<dbReference type="InterPro" id="IPR013096">
    <property type="entry name" value="Cupin_2"/>
</dbReference>
<reference evidence="4" key="1">
    <citation type="submission" date="2020-05" db="EMBL/GenBank/DDBJ databases">
        <authorList>
            <person name="Chiriac C."/>
            <person name="Salcher M."/>
            <person name="Ghai R."/>
            <person name="Kavagutti S V."/>
        </authorList>
    </citation>
    <scope>NUCLEOTIDE SEQUENCE</scope>
</reference>
<dbReference type="SUPFAM" id="SSF51182">
    <property type="entry name" value="RmlC-like cupins"/>
    <property type="match status" value="1"/>
</dbReference>